<sequence>MAAGNLSESVEQGDEVTLRVMVDKEINKVVYAEAGKDFVDALFSFLTLPLGTISRLVAKESDIEAVRFGSLSTLYQSVSDLDEHYLWSNTCKEMLLNPRNSMEAYCQQLKLNIDDTPAQYFTCKDWQSCRGFINGSRVTTYRNQKCICGRLLNKAASVKTDLTPVANGFVKETATFIIRDDLCVVDLLKLSLHSKTPLTDFIFKKEKILGNSNPTLRFRIGNGLPSDSNKGMKNMIVKVFLRKSKRKILFATADEDFADFLFSFLTFPMGGVLQMLEGFSSLSCIDILYKSMTELNAERCLTSQELKNKLTKPRIFANFELKNQILPIGTCPLTCTFDSGEPAKLVDPKSSLSGGYIKGPLTIMVTDDLVVTPMSSIDAVSYLERMKVPLNDVEEIFISIGVEEGLSILKASLTSTSALTNGLKQYIG</sequence>
<evidence type="ECO:0000313" key="2">
    <source>
        <dbReference type="Proteomes" id="UP000265566"/>
    </source>
</evidence>
<dbReference type="EMBL" id="PSQE01000007">
    <property type="protein sequence ID" value="RHN46337.1"/>
    <property type="molecule type" value="Genomic_DNA"/>
</dbReference>
<dbReference type="AlphaFoldDB" id="A0A396H5V7"/>
<accession>A0A396H5V7</accession>
<protein>
    <recommendedName>
        <fullName evidence="3">DUF674 family protein</fullName>
    </recommendedName>
</protein>
<dbReference type="Gramene" id="rna40818">
    <property type="protein sequence ID" value="RHN46337.1"/>
    <property type="gene ID" value="gene40818"/>
</dbReference>
<proteinExistence type="predicted"/>
<gene>
    <name evidence="1" type="ORF">MtrunA17_Chr7g0241161</name>
</gene>
<evidence type="ECO:0000313" key="1">
    <source>
        <dbReference type="EMBL" id="RHN46337.1"/>
    </source>
</evidence>
<reference evidence="2" key="1">
    <citation type="journal article" date="2018" name="Nat. Plants">
        <title>Whole-genome landscape of Medicago truncatula symbiotic genes.</title>
        <authorList>
            <person name="Pecrix Y."/>
            <person name="Staton S.E."/>
            <person name="Sallet E."/>
            <person name="Lelandais-Briere C."/>
            <person name="Moreau S."/>
            <person name="Carrere S."/>
            <person name="Blein T."/>
            <person name="Jardinaud M.F."/>
            <person name="Latrasse D."/>
            <person name="Zouine M."/>
            <person name="Zahm M."/>
            <person name="Kreplak J."/>
            <person name="Mayjonade B."/>
            <person name="Satge C."/>
            <person name="Perez M."/>
            <person name="Cauet S."/>
            <person name="Marande W."/>
            <person name="Chantry-Darmon C."/>
            <person name="Lopez-Roques C."/>
            <person name="Bouchez O."/>
            <person name="Berard A."/>
            <person name="Debelle F."/>
            <person name="Munos S."/>
            <person name="Bendahmane A."/>
            <person name="Berges H."/>
            <person name="Niebel A."/>
            <person name="Buitink J."/>
            <person name="Frugier F."/>
            <person name="Benhamed M."/>
            <person name="Crespi M."/>
            <person name="Gouzy J."/>
            <person name="Gamas P."/>
        </authorList>
    </citation>
    <scope>NUCLEOTIDE SEQUENCE [LARGE SCALE GENOMIC DNA]</scope>
    <source>
        <strain evidence="2">cv. Jemalong A17</strain>
    </source>
</reference>
<dbReference type="Pfam" id="PF05056">
    <property type="entry name" value="DUF674"/>
    <property type="match status" value="1"/>
</dbReference>
<dbReference type="PANTHER" id="PTHR33103:SF27">
    <property type="entry name" value="OS04G0594700 PROTEIN"/>
    <property type="match status" value="1"/>
</dbReference>
<dbReference type="InterPro" id="IPR007750">
    <property type="entry name" value="DUF674"/>
</dbReference>
<organism evidence="1 2">
    <name type="scientific">Medicago truncatula</name>
    <name type="common">Barrel medic</name>
    <name type="synonym">Medicago tribuloides</name>
    <dbReference type="NCBI Taxonomy" id="3880"/>
    <lineage>
        <taxon>Eukaryota</taxon>
        <taxon>Viridiplantae</taxon>
        <taxon>Streptophyta</taxon>
        <taxon>Embryophyta</taxon>
        <taxon>Tracheophyta</taxon>
        <taxon>Spermatophyta</taxon>
        <taxon>Magnoliopsida</taxon>
        <taxon>eudicotyledons</taxon>
        <taxon>Gunneridae</taxon>
        <taxon>Pentapetalae</taxon>
        <taxon>rosids</taxon>
        <taxon>fabids</taxon>
        <taxon>Fabales</taxon>
        <taxon>Fabaceae</taxon>
        <taxon>Papilionoideae</taxon>
        <taxon>50 kb inversion clade</taxon>
        <taxon>NPAAA clade</taxon>
        <taxon>Hologalegina</taxon>
        <taxon>IRL clade</taxon>
        <taxon>Trifolieae</taxon>
        <taxon>Medicago</taxon>
    </lineage>
</organism>
<comment type="caution">
    <text evidence="1">The sequence shown here is derived from an EMBL/GenBank/DDBJ whole genome shotgun (WGS) entry which is preliminary data.</text>
</comment>
<name>A0A396H5V7_MEDTR</name>
<dbReference type="Proteomes" id="UP000265566">
    <property type="component" value="Chromosome 7"/>
</dbReference>
<evidence type="ECO:0008006" key="3">
    <source>
        <dbReference type="Google" id="ProtNLM"/>
    </source>
</evidence>
<dbReference type="PANTHER" id="PTHR33103">
    <property type="entry name" value="OS01G0153900 PROTEIN"/>
    <property type="match status" value="1"/>
</dbReference>